<feature type="domain" description="ATPase BadF/BadG/BcrA/BcrD type" evidence="5">
    <location>
        <begin position="1"/>
        <end position="273"/>
    </location>
</feature>
<dbReference type="InterPro" id="IPR002731">
    <property type="entry name" value="ATPase_BadF"/>
</dbReference>
<evidence type="ECO:0000256" key="3">
    <source>
        <dbReference type="ARBA" id="ARBA00014974"/>
    </source>
</evidence>
<dbReference type="AlphaFoldDB" id="A0A0L0DCQ6"/>
<dbReference type="PANTHER" id="PTHR12862">
    <property type="entry name" value="BADF TYPE ATPASE DOMAIN-CONTAINING PROTEIN"/>
    <property type="match status" value="1"/>
</dbReference>
<evidence type="ECO:0000256" key="1">
    <source>
        <dbReference type="ARBA" id="ARBA00006198"/>
    </source>
</evidence>
<evidence type="ECO:0000256" key="4">
    <source>
        <dbReference type="ARBA" id="ARBA00031123"/>
    </source>
</evidence>
<dbReference type="STRING" id="461836.A0A0L0DCQ6"/>
<protein>
    <recommendedName>
        <fullName evidence="3">N-acetyl-D-glucosamine kinase</fullName>
        <ecNumber evidence="2">2.7.1.59</ecNumber>
    </recommendedName>
    <alternativeName>
        <fullName evidence="4">GlcNAc kinase</fullName>
    </alternativeName>
</protein>
<keyword evidence="6" id="KW-0808">Transferase</keyword>
<dbReference type="Proteomes" id="UP000054408">
    <property type="component" value="Unassembled WGS sequence"/>
</dbReference>
<evidence type="ECO:0000256" key="2">
    <source>
        <dbReference type="ARBA" id="ARBA00012122"/>
    </source>
</evidence>
<evidence type="ECO:0000313" key="7">
    <source>
        <dbReference type="Proteomes" id="UP000054408"/>
    </source>
</evidence>
<dbReference type="SUPFAM" id="SSF53067">
    <property type="entry name" value="Actin-like ATPase domain"/>
    <property type="match status" value="2"/>
</dbReference>
<evidence type="ECO:0000259" key="5">
    <source>
        <dbReference type="Pfam" id="PF01869"/>
    </source>
</evidence>
<proteinExistence type="inferred from homology"/>
<name>A0A0L0DCQ6_THETB</name>
<dbReference type="InterPro" id="IPR039758">
    <property type="entry name" value="NAGK-like"/>
</dbReference>
<dbReference type="OMA" id="IETRYDM"/>
<accession>A0A0L0DCQ6</accession>
<organism evidence="6 7">
    <name type="scientific">Thecamonas trahens ATCC 50062</name>
    <dbReference type="NCBI Taxonomy" id="461836"/>
    <lineage>
        <taxon>Eukaryota</taxon>
        <taxon>Apusozoa</taxon>
        <taxon>Apusomonadida</taxon>
        <taxon>Apusomonadidae</taxon>
        <taxon>Thecamonas</taxon>
    </lineage>
</organism>
<keyword evidence="7" id="KW-1185">Reference proteome</keyword>
<dbReference type="EMBL" id="GL349459">
    <property type="protein sequence ID" value="KNC50107.1"/>
    <property type="molecule type" value="Genomic_DNA"/>
</dbReference>
<dbReference type="GO" id="GO:0045127">
    <property type="term" value="F:N-acetylglucosamine kinase activity"/>
    <property type="evidence" value="ECO:0007669"/>
    <property type="project" value="UniProtKB-EC"/>
</dbReference>
<dbReference type="InterPro" id="IPR043129">
    <property type="entry name" value="ATPase_NBD"/>
</dbReference>
<sequence>MDTTGAVLARSVGGCTNPYLLSPEAVADEIVTMVRKAVDELDGAQLPIPALGLALSGGEKGEMAEKLTEAVLAHPEGGCGLVGTLLCVNDTMGPIAAATPEATGVCLISGTGSNCRAVLPDGSRCGVGGWGHLLGDDGSAYDLASTTLKTLLRAMDGFMVEDDPLAAMDPTRATAVVIEHFGLAAPDDATPVLEGLLPIMYSSFEKARIASLTAKLSVAARDGDELCAALFARTGRLLARHVCALAPRLPVSMTKVPGGLVIVATGSVFQSWDLLCDAFVTTLTGGSPTRSLDAFTLVTLSETSAVGAARMAAIKGGIELAYDPSPYVDVLYSHPPQAGGKS</sequence>
<dbReference type="PANTHER" id="PTHR12862:SF0">
    <property type="entry name" value="N-ACETYL-D-GLUCOSAMINE KINASE"/>
    <property type="match status" value="1"/>
</dbReference>
<reference evidence="6 7" key="1">
    <citation type="submission" date="2010-05" db="EMBL/GenBank/DDBJ databases">
        <title>The Genome Sequence of Thecamonas trahens ATCC 50062.</title>
        <authorList>
            <consortium name="The Broad Institute Genome Sequencing Platform"/>
            <person name="Russ C."/>
            <person name="Cuomo C."/>
            <person name="Shea T."/>
            <person name="Young S.K."/>
            <person name="Zeng Q."/>
            <person name="Koehrsen M."/>
            <person name="Haas B."/>
            <person name="Borodovsky M."/>
            <person name="Guigo R."/>
            <person name="Alvarado L."/>
            <person name="Berlin A."/>
            <person name="Bochicchio J."/>
            <person name="Borenstein D."/>
            <person name="Chapman S."/>
            <person name="Chen Z."/>
            <person name="Freedman E."/>
            <person name="Gellesch M."/>
            <person name="Goldberg J."/>
            <person name="Griggs A."/>
            <person name="Gujja S."/>
            <person name="Heilman E."/>
            <person name="Heiman D."/>
            <person name="Hepburn T."/>
            <person name="Howarth C."/>
            <person name="Jen D."/>
            <person name="Larson L."/>
            <person name="Mehta T."/>
            <person name="Park D."/>
            <person name="Pearson M."/>
            <person name="Roberts A."/>
            <person name="Saif S."/>
            <person name="Shenoy N."/>
            <person name="Sisk P."/>
            <person name="Stolte C."/>
            <person name="Sykes S."/>
            <person name="Thomson T."/>
            <person name="Walk T."/>
            <person name="White J."/>
            <person name="Yandava C."/>
            <person name="Burger G."/>
            <person name="Gray M.W."/>
            <person name="Holland P.W.H."/>
            <person name="King N."/>
            <person name="Lang F.B.F."/>
            <person name="Roger A.J."/>
            <person name="Ruiz-Trillo I."/>
            <person name="Lander E."/>
            <person name="Nusbaum C."/>
        </authorList>
    </citation>
    <scope>NUCLEOTIDE SEQUENCE [LARGE SCALE GENOMIC DNA]</scope>
    <source>
        <strain evidence="6 7">ATCC 50062</strain>
    </source>
</reference>
<gene>
    <name evidence="6" type="ORF">AMSG_05880</name>
</gene>
<keyword evidence="6" id="KW-0418">Kinase</keyword>
<dbReference type="GeneID" id="25565187"/>
<dbReference type="Gene3D" id="3.30.420.40">
    <property type="match status" value="1"/>
</dbReference>
<dbReference type="RefSeq" id="XP_013757266.1">
    <property type="nucleotide sequence ID" value="XM_013901812.1"/>
</dbReference>
<dbReference type="eggNOG" id="KOG1794">
    <property type="taxonomic scope" value="Eukaryota"/>
</dbReference>
<evidence type="ECO:0000313" key="6">
    <source>
        <dbReference type="EMBL" id="KNC50107.1"/>
    </source>
</evidence>
<dbReference type="Pfam" id="PF01869">
    <property type="entry name" value="BcrAD_BadFG"/>
    <property type="match status" value="1"/>
</dbReference>
<dbReference type="EC" id="2.7.1.59" evidence="2"/>
<dbReference type="OrthoDB" id="311172at2759"/>
<comment type="similarity">
    <text evidence="1">Belongs to the eukaryotic-type N-acetylglucosamine kinase family.</text>
</comment>